<dbReference type="STRING" id="1317122.ATO12_17250"/>
<dbReference type="OrthoDB" id="940457at2"/>
<dbReference type="Proteomes" id="UP000023541">
    <property type="component" value="Unassembled WGS sequence"/>
</dbReference>
<name>A0A023BV72_9FLAO</name>
<evidence type="ECO:0000256" key="8">
    <source>
        <dbReference type="SAM" id="Coils"/>
    </source>
</evidence>
<gene>
    <name evidence="9" type="ORF">ATO12_17250</name>
</gene>
<keyword evidence="3" id="KW-0813">Transport</keyword>
<accession>A0A023BV72</accession>
<comment type="caution">
    <text evidence="9">The sequence shown here is derived from an EMBL/GenBank/DDBJ whole genome shotgun (WGS) entry which is preliminary data.</text>
</comment>
<dbReference type="InterPro" id="IPR051906">
    <property type="entry name" value="TolC-like"/>
</dbReference>
<dbReference type="PANTHER" id="PTHR30026:SF20">
    <property type="entry name" value="OUTER MEMBRANE PROTEIN TOLC"/>
    <property type="match status" value="1"/>
</dbReference>
<evidence type="ECO:0000256" key="5">
    <source>
        <dbReference type="ARBA" id="ARBA00022692"/>
    </source>
</evidence>
<evidence type="ECO:0008006" key="11">
    <source>
        <dbReference type="Google" id="ProtNLM"/>
    </source>
</evidence>
<evidence type="ECO:0000313" key="10">
    <source>
        <dbReference type="Proteomes" id="UP000023541"/>
    </source>
</evidence>
<sequence length="481" mass="56676">MRIYTTYLLIFSSGFLFSQSTLGVEEAIDLALKNSELYKKAQKEKLYSETNSIIFNKVFLPNIYASSILPSISKSVTRVTTSEGKDIFVTQNQAYYDLSLNIEQREPIFGGVFTFSSFFNRIDLFGNTENQTYFSTPFSLSYTNNAFIFNPLRHEKTINRLKTKEDIANFNTQLEEIAYQTVEKYFELFVLTKNIEEIRKANIDIKEIYDVAKKRFKIGSINKGELLSLELSILDTESTINTLLTNQKISQQVLESFIKESTYLELNTTPKQLILNLDISFDLALKEMMENNQLMIEKERRKLELELELKKYKSKNRFKININASYGLSNTAVSFNESIENLQDQQSYSLSLKYLLYDFGKNKQQIKLMNIKKDLQGNHYDVIIEDMKQQLYRLVNEYNSNIKRMSLLDKKLFIANERYEFLRKRYSLGKATITDLNIAQREHQQIDSDYLTMLKETWLKYYKIRKITMYDFQNKRKISYL</sequence>
<protein>
    <recommendedName>
        <fullName evidence="11">Transporter</fullName>
    </recommendedName>
</protein>
<evidence type="ECO:0000256" key="3">
    <source>
        <dbReference type="ARBA" id="ARBA00022448"/>
    </source>
</evidence>
<keyword evidence="10" id="KW-1185">Reference proteome</keyword>
<dbReference type="EMBL" id="AQRA01000005">
    <property type="protein sequence ID" value="EZH73683.1"/>
    <property type="molecule type" value="Genomic_DNA"/>
</dbReference>
<dbReference type="GO" id="GO:1990281">
    <property type="term" value="C:efflux pump complex"/>
    <property type="evidence" value="ECO:0007669"/>
    <property type="project" value="TreeGrafter"/>
</dbReference>
<comment type="similarity">
    <text evidence="2">Belongs to the outer membrane factor (OMF) (TC 1.B.17) family.</text>
</comment>
<proteinExistence type="inferred from homology"/>
<comment type="subcellular location">
    <subcellularLocation>
        <location evidence="1">Cell outer membrane</location>
    </subcellularLocation>
</comment>
<evidence type="ECO:0000256" key="7">
    <source>
        <dbReference type="ARBA" id="ARBA00023237"/>
    </source>
</evidence>
<dbReference type="SUPFAM" id="SSF56954">
    <property type="entry name" value="Outer membrane efflux proteins (OEP)"/>
    <property type="match status" value="1"/>
</dbReference>
<evidence type="ECO:0000256" key="4">
    <source>
        <dbReference type="ARBA" id="ARBA00022452"/>
    </source>
</evidence>
<dbReference type="eggNOG" id="COG1538">
    <property type="taxonomic scope" value="Bacteria"/>
</dbReference>
<reference evidence="9 10" key="1">
    <citation type="submission" date="2014-04" db="EMBL/GenBank/DDBJ databases">
        <title>Aquimarina sp. 22II-S11-z7 Genome Sequencing.</title>
        <authorList>
            <person name="Lai Q."/>
        </authorList>
    </citation>
    <scope>NUCLEOTIDE SEQUENCE [LARGE SCALE GENOMIC DNA]</scope>
    <source>
        <strain evidence="9 10">22II-S11-z7</strain>
    </source>
</reference>
<keyword evidence="5" id="KW-0812">Transmembrane</keyword>
<dbReference type="GO" id="GO:0009279">
    <property type="term" value="C:cell outer membrane"/>
    <property type="evidence" value="ECO:0007669"/>
    <property type="project" value="UniProtKB-SubCell"/>
</dbReference>
<dbReference type="Gene3D" id="1.20.1600.10">
    <property type="entry name" value="Outer membrane efflux proteins (OEP)"/>
    <property type="match status" value="1"/>
</dbReference>
<evidence type="ECO:0000313" key="9">
    <source>
        <dbReference type="EMBL" id="EZH73683.1"/>
    </source>
</evidence>
<dbReference type="AlphaFoldDB" id="A0A023BV72"/>
<evidence type="ECO:0000256" key="6">
    <source>
        <dbReference type="ARBA" id="ARBA00023136"/>
    </source>
</evidence>
<keyword evidence="4" id="KW-1134">Transmembrane beta strand</keyword>
<dbReference type="GO" id="GO:0015562">
    <property type="term" value="F:efflux transmembrane transporter activity"/>
    <property type="evidence" value="ECO:0007669"/>
    <property type="project" value="InterPro"/>
</dbReference>
<keyword evidence="6" id="KW-0472">Membrane</keyword>
<dbReference type="RefSeq" id="WP_034242439.1">
    <property type="nucleotide sequence ID" value="NZ_AQRA01000005.1"/>
</dbReference>
<dbReference type="GO" id="GO:0015288">
    <property type="term" value="F:porin activity"/>
    <property type="evidence" value="ECO:0007669"/>
    <property type="project" value="TreeGrafter"/>
</dbReference>
<organism evidence="9 10">
    <name type="scientific">Aquimarina atlantica</name>
    <dbReference type="NCBI Taxonomy" id="1317122"/>
    <lineage>
        <taxon>Bacteria</taxon>
        <taxon>Pseudomonadati</taxon>
        <taxon>Bacteroidota</taxon>
        <taxon>Flavobacteriia</taxon>
        <taxon>Flavobacteriales</taxon>
        <taxon>Flavobacteriaceae</taxon>
        <taxon>Aquimarina</taxon>
    </lineage>
</organism>
<keyword evidence="8" id="KW-0175">Coiled coil</keyword>
<dbReference type="Pfam" id="PF02321">
    <property type="entry name" value="OEP"/>
    <property type="match status" value="1"/>
</dbReference>
<evidence type="ECO:0000256" key="2">
    <source>
        <dbReference type="ARBA" id="ARBA00007613"/>
    </source>
</evidence>
<dbReference type="PANTHER" id="PTHR30026">
    <property type="entry name" value="OUTER MEMBRANE PROTEIN TOLC"/>
    <property type="match status" value="1"/>
</dbReference>
<evidence type="ECO:0000256" key="1">
    <source>
        <dbReference type="ARBA" id="ARBA00004442"/>
    </source>
</evidence>
<feature type="coiled-coil region" evidence="8">
    <location>
        <begin position="286"/>
        <end position="315"/>
    </location>
</feature>
<dbReference type="InterPro" id="IPR003423">
    <property type="entry name" value="OMP_efflux"/>
</dbReference>
<keyword evidence="7" id="KW-0998">Cell outer membrane</keyword>